<evidence type="ECO:0000313" key="3">
    <source>
        <dbReference type="Proteomes" id="UP000315677"/>
    </source>
</evidence>
<organism evidence="2 3">
    <name type="scientific">Pseudonocardia kunmingensis</name>
    <dbReference type="NCBI Taxonomy" id="630975"/>
    <lineage>
        <taxon>Bacteria</taxon>
        <taxon>Bacillati</taxon>
        <taxon>Actinomycetota</taxon>
        <taxon>Actinomycetes</taxon>
        <taxon>Pseudonocardiales</taxon>
        <taxon>Pseudonocardiaceae</taxon>
        <taxon>Pseudonocardia</taxon>
    </lineage>
</organism>
<keyword evidence="3" id="KW-1185">Reference proteome</keyword>
<comment type="caution">
    <text evidence="2">The sequence shown here is derived from an EMBL/GenBank/DDBJ whole genome shotgun (WGS) entry which is preliminary data.</text>
</comment>
<sequence length="448" mass="48587">MPPETTHLSGALQGKRRVGSFHVLLSVVFPKTASGYVCVARRSASGTFRPAAFAYPFNVASLLRWVDQCAARGDVYWSPMLFASRRRNGIPANVSHVSCVWADLDTCSPTALELPPTAAWETSSGRWQCVYALTHAVAPTAALSLSNALARAYAHEGCDNSGGLGKLLRIPNSLNFKYDPPQSVSAVQYTGPVYPSNELEGWLGLSGLQLGTAAKENGPEETPESFCAPPFGPRNAPSNIELDPGIRYVAHGRAREERDLSDQELICGLFEALNKMPPEWLAAIAGGVSAVMAALRLKAGGPVALVAGVITGIAFALLHLYDSNQKVRDAVNGFVQDLQTRFGPMIDESPALASSTPTPTQTPTLLDAEQLLDDYHATPWMWEAFEEPPADRGRDRSSTISILVKRCLEKGMTTDEAFIVLTHAACNKWPEHPHRLWEDILRIAKKIS</sequence>
<protein>
    <submittedName>
        <fullName evidence="2">Uncharacterized protein</fullName>
    </submittedName>
</protein>
<dbReference type="Gene3D" id="3.30.70.1790">
    <property type="entry name" value="RepB DNA-primase, N-terminal domain"/>
    <property type="match status" value="1"/>
</dbReference>
<accession>A0A543DAS8</accession>
<dbReference type="Proteomes" id="UP000315677">
    <property type="component" value="Unassembled WGS sequence"/>
</dbReference>
<keyword evidence="1" id="KW-1133">Transmembrane helix</keyword>
<evidence type="ECO:0000313" key="2">
    <source>
        <dbReference type="EMBL" id="TQM06441.1"/>
    </source>
</evidence>
<gene>
    <name evidence="2" type="ORF">FB558_6697</name>
</gene>
<feature type="transmembrane region" description="Helical" evidence="1">
    <location>
        <begin position="303"/>
        <end position="321"/>
    </location>
</feature>
<dbReference type="AlphaFoldDB" id="A0A543DAS8"/>
<evidence type="ECO:0000256" key="1">
    <source>
        <dbReference type="SAM" id="Phobius"/>
    </source>
</evidence>
<keyword evidence="1" id="KW-0472">Membrane</keyword>
<proteinExistence type="predicted"/>
<keyword evidence="1" id="KW-0812">Transmembrane</keyword>
<name>A0A543DAS8_9PSEU</name>
<dbReference type="EMBL" id="VFPA01000004">
    <property type="protein sequence ID" value="TQM06441.1"/>
    <property type="molecule type" value="Genomic_DNA"/>
</dbReference>
<reference evidence="2 3" key="1">
    <citation type="submission" date="2019-06" db="EMBL/GenBank/DDBJ databases">
        <title>Sequencing the genomes of 1000 actinobacteria strains.</title>
        <authorList>
            <person name="Klenk H.-P."/>
        </authorList>
    </citation>
    <scope>NUCLEOTIDE SEQUENCE [LARGE SCALE GENOMIC DNA]</scope>
    <source>
        <strain evidence="2 3">DSM 45301</strain>
    </source>
</reference>